<sequence length="173" mass="18115">MSTPKKPAMAAAGAQSKPATLQRRSWLHRARKAVAGLLGVGLVTAASSAAAQAPVPQHWIAYAQLASGQLQGWLGDETNEPALRLQEWGQKRLSGSGAAAAGNSIVVRLWVDAGGRVERAEFTSLGDDQADADLRRVLTAQAISEPPPKDMLQPMVLGLTLALPADTPPEAPK</sequence>
<keyword evidence="2" id="KW-1185">Reference proteome</keyword>
<dbReference type="InterPro" id="IPR006311">
    <property type="entry name" value="TAT_signal"/>
</dbReference>
<dbReference type="EMBL" id="FQXE01000016">
    <property type="protein sequence ID" value="SHI25231.1"/>
    <property type="molecule type" value="Genomic_DNA"/>
</dbReference>
<organism evidence="1 2">
    <name type="scientific">Pollutimonas bauzanensis</name>
    <dbReference type="NCBI Taxonomy" id="658167"/>
    <lineage>
        <taxon>Bacteria</taxon>
        <taxon>Pseudomonadati</taxon>
        <taxon>Pseudomonadota</taxon>
        <taxon>Betaproteobacteria</taxon>
        <taxon>Burkholderiales</taxon>
        <taxon>Alcaligenaceae</taxon>
        <taxon>Pollutimonas</taxon>
    </lineage>
</organism>
<dbReference type="AlphaFoldDB" id="A0A1M5ZM30"/>
<dbReference type="STRING" id="658167.SAMN04488135_1168"/>
<dbReference type="PROSITE" id="PS51318">
    <property type="entry name" value="TAT"/>
    <property type="match status" value="1"/>
</dbReference>
<gene>
    <name evidence="1" type="ORF">SAMN04488135_1168</name>
</gene>
<name>A0A1M5ZM30_9BURK</name>
<evidence type="ECO:0008006" key="3">
    <source>
        <dbReference type="Google" id="ProtNLM"/>
    </source>
</evidence>
<evidence type="ECO:0000313" key="2">
    <source>
        <dbReference type="Proteomes" id="UP000184226"/>
    </source>
</evidence>
<evidence type="ECO:0000313" key="1">
    <source>
        <dbReference type="EMBL" id="SHI25231.1"/>
    </source>
</evidence>
<dbReference type="Proteomes" id="UP000184226">
    <property type="component" value="Unassembled WGS sequence"/>
</dbReference>
<accession>A0A1M5ZM30</accession>
<proteinExistence type="predicted"/>
<reference evidence="1 2" key="1">
    <citation type="submission" date="2016-11" db="EMBL/GenBank/DDBJ databases">
        <authorList>
            <person name="Jaros S."/>
            <person name="Januszkiewicz K."/>
            <person name="Wedrychowicz H."/>
        </authorList>
    </citation>
    <scope>NUCLEOTIDE SEQUENCE [LARGE SCALE GENOMIC DNA]</scope>
    <source>
        <strain evidence="1 2">CGMCC 1.10190</strain>
    </source>
</reference>
<protein>
    <recommendedName>
        <fullName evidence="3">TonB family C-terminal domain-containing protein</fullName>
    </recommendedName>
</protein>
<dbReference type="RefSeq" id="WP_245801349.1">
    <property type="nucleotide sequence ID" value="NZ_FQXE01000016.1"/>
</dbReference>